<feature type="domain" description="DUF6950" evidence="1">
    <location>
        <begin position="8"/>
        <end position="120"/>
    </location>
</feature>
<evidence type="ECO:0000259" key="1">
    <source>
        <dbReference type="Pfam" id="PF22262"/>
    </source>
</evidence>
<dbReference type="InterPro" id="IPR053802">
    <property type="entry name" value="DUF6950"/>
</dbReference>
<gene>
    <name evidence="2" type="ORF">SAMN04488238_1255</name>
</gene>
<sequence length="133" mass="14176">MVTHDQVMDAVLTHMRGPFVWGASDCCTSASDVFQALHGVDPMAPLRGQYTTEAGAWALVRLWGGWRRMTTRLAAQAGCHAGVGAAGEVGLLRLPDRFVLGIGLGHEQWAGRIDGGFASTDRVVLCFGSVQHA</sequence>
<proteinExistence type="predicted"/>
<evidence type="ECO:0000313" key="3">
    <source>
        <dbReference type="Proteomes" id="UP000198539"/>
    </source>
</evidence>
<accession>A0A1H3ETC3</accession>
<dbReference type="Pfam" id="PF22262">
    <property type="entry name" value="DUF6950"/>
    <property type="match status" value="1"/>
</dbReference>
<dbReference type="OrthoDB" id="6586924at2"/>
<protein>
    <recommendedName>
        <fullName evidence="1">DUF6950 domain-containing protein</fullName>
    </recommendedName>
</protein>
<keyword evidence="3" id="KW-1185">Reference proteome</keyword>
<dbReference type="Proteomes" id="UP000198539">
    <property type="component" value="Unassembled WGS sequence"/>
</dbReference>
<organism evidence="2 3">
    <name type="scientific">Roseicitreum antarcticum</name>
    <dbReference type="NCBI Taxonomy" id="564137"/>
    <lineage>
        <taxon>Bacteria</taxon>
        <taxon>Pseudomonadati</taxon>
        <taxon>Pseudomonadota</taxon>
        <taxon>Alphaproteobacteria</taxon>
        <taxon>Rhodobacterales</taxon>
        <taxon>Paracoccaceae</taxon>
        <taxon>Roseicitreum</taxon>
    </lineage>
</organism>
<reference evidence="2 3" key="1">
    <citation type="submission" date="2016-10" db="EMBL/GenBank/DDBJ databases">
        <authorList>
            <person name="de Groot N.N."/>
        </authorList>
    </citation>
    <scope>NUCLEOTIDE SEQUENCE [LARGE SCALE GENOMIC DNA]</scope>
    <source>
        <strain evidence="2 3">CGMCC 1.8894</strain>
    </source>
</reference>
<dbReference type="EMBL" id="FNOM01000025">
    <property type="protein sequence ID" value="SDX81159.1"/>
    <property type="molecule type" value="Genomic_DNA"/>
</dbReference>
<dbReference type="RefSeq" id="WP_092892480.1">
    <property type="nucleotide sequence ID" value="NZ_CP061498.1"/>
</dbReference>
<evidence type="ECO:0000313" key="2">
    <source>
        <dbReference type="EMBL" id="SDX81159.1"/>
    </source>
</evidence>
<name>A0A1H3ETC3_9RHOB</name>
<dbReference type="AlphaFoldDB" id="A0A1H3ETC3"/>
<dbReference type="STRING" id="564137.SAMN04488238_1255"/>